<proteinExistence type="predicted"/>
<dbReference type="AlphaFoldDB" id="A0A5N6RBK7"/>
<keyword evidence="2" id="KW-1185">Reference proteome</keyword>
<reference evidence="1 2" key="1">
    <citation type="submission" date="2019-06" db="EMBL/GenBank/DDBJ databases">
        <title>A chromosomal-level reference genome of Carpinus fangiana (Coryloideae, Betulaceae).</title>
        <authorList>
            <person name="Yang X."/>
            <person name="Wang Z."/>
            <person name="Zhang L."/>
            <person name="Hao G."/>
            <person name="Liu J."/>
            <person name="Yang Y."/>
        </authorList>
    </citation>
    <scope>NUCLEOTIDE SEQUENCE [LARGE SCALE GENOMIC DNA]</scope>
    <source>
        <strain evidence="1">Cfa_2016G</strain>
        <tissue evidence="1">Leaf</tissue>
    </source>
</reference>
<dbReference type="Proteomes" id="UP000327013">
    <property type="component" value="Chromosome 6"/>
</dbReference>
<organism evidence="1 2">
    <name type="scientific">Carpinus fangiana</name>
    <dbReference type="NCBI Taxonomy" id="176857"/>
    <lineage>
        <taxon>Eukaryota</taxon>
        <taxon>Viridiplantae</taxon>
        <taxon>Streptophyta</taxon>
        <taxon>Embryophyta</taxon>
        <taxon>Tracheophyta</taxon>
        <taxon>Spermatophyta</taxon>
        <taxon>Magnoliopsida</taxon>
        <taxon>eudicotyledons</taxon>
        <taxon>Gunneridae</taxon>
        <taxon>Pentapetalae</taxon>
        <taxon>rosids</taxon>
        <taxon>fabids</taxon>
        <taxon>Fagales</taxon>
        <taxon>Betulaceae</taxon>
        <taxon>Carpinus</taxon>
    </lineage>
</organism>
<dbReference type="EMBL" id="CM017326">
    <property type="protein sequence ID" value="KAE8076179.1"/>
    <property type="molecule type" value="Genomic_DNA"/>
</dbReference>
<evidence type="ECO:0000313" key="2">
    <source>
        <dbReference type="Proteomes" id="UP000327013"/>
    </source>
</evidence>
<name>A0A5N6RBK7_9ROSI</name>
<gene>
    <name evidence="1" type="ORF">FH972_014843</name>
</gene>
<protein>
    <submittedName>
        <fullName evidence="1">Uncharacterized protein</fullName>
    </submittedName>
</protein>
<evidence type="ECO:0000313" key="1">
    <source>
        <dbReference type="EMBL" id="KAE8076179.1"/>
    </source>
</evidence>
<accession>A0A5N6RBK7</accession>
<sequence>MASTAAKPQFLRISIPSDFSTTMEVMNSKDLVINGSCYSAFLVEEEWFKTDYLTTLSPYVPVVLEWWIPYIHLTSNSH</sequence>